<gene>
    <name evidence="2" type="ORF">AVENLUH13518_02669</name>
</gene>
<dbReference type="Proteomes" id="UP000075544">
    <property type="component" value="Unassembled WGS sequence"/>
</dbReference>
<evidence type="ECO:0000313" key="3">
    <source>
        <dbReference type="Proteomes" id="UP000075544"/>
    </source>
</evidence>
<feature type="transmembrane region" description="Helical" evidence="1">
    <location>
        <begin position="73"/>
        <end position="92"/>
    </location>
</feature>
<comment type="caution">
    <text evidence="2">The sequence shown here is derived from an EMBL/GenBank/DDBJ whole genome shotgun (WGS) entry which is preliminary data.</text>
</comment>
<keyword evidence="1" id="KW-0472">Membrane</keyword>
<accession>A0A150HR58</accession>
<evidence type="ECO:0000313" key="2">
    <source>
        <dbReference type="EMBL" id="KXZ69133.1"/>
    </source>
</evidence>
<proteinExistence type="predicted"/>
<dbReference type="EMBL" id="JRHX01000081">
    <property type="protein sequence ID" value="KXZ69133.1"/>
    <property type="molecule type" value="Genomic_DNA"/>
</dbReference>
<dbReference type="AlphaFoldDB" id="A0A150HR58"/>
<sequence length="98" mass="11322">MGKIITLGKCPVCHNQIFFGKKEVLGGKHFAEKICPYCGVSLRHSRIKIIFSLIFLLLPTVVINYTYPIEVRLLALFFSIVLTLLVWFLFGYRPYLKL</sequence>
<keyword evidence="1" id="KW-0812">Transmembrane</keyword>
<name>A0A150HR58_9GAMM</name>
<feature type="transmembrane region" description="Helical" evidence="1">
    <location>
        <begin position="49"/>
        <end position="67"/>
    </location>
</feature>
<dbReference type="PATRIC" id="fig|52133.19.peg.2704"/>
<protein>
    <submittedName>
        <fullName evidence="2">Uncharacterized protein</fullName>
    </submittedName>
</protein>
<organism evidence="2 3">
    <name type="scientific">Acinetobacter venetianus</name>
    <dbReference type="NCBI Taxonomy" id="52133"/>
    <lineage>
        <taxon>Bacteria</taxon>
        <taxon>Pseudomonadati</taxon>
        <taxon>Pseudomonadota</taxon>
        <taxon>Gammaproteobacteria</taxon>
        <taxon>Moraxellales</taxon>
        <taxon>Moraxellaceae</taxon>
        <taxon>Acinetobacter</taxon>
    </lineage>
</organism>
<keyword evidence="1" id="KW-1133">Transmembrane helix</keyword>
<evidence type="ECO:0000256" key="1">
    <source>
        <dbReference type="SAM" id="Phobius"/>
    </source>
</evidence>
<reference evidence="2 3" key="1">
    <citation type="journal article" date="2016" name="Sci. Rep.">
        <title>Genomic and phenotypic characterization of the species Acinetobacter venetianus.</title>
        <authorList>
            <person name="Fondi M."/>
            <person name="Maida I."/>
            <person name="Perrin E."/>
            <person name="Orlandini V."/>
            <person name="La Torre L."/>
            <person name="Bosi E."/>
            <person name="Negroni A."/>
            <person name="Zanaroli G."/>
            <person name="Fava F."/>
            <person name="Decorosi F."/>
            <person name="Giovannetti L."/>
            <person name="Viti C."/>
            <person name="Vaneechoutte M."/>
            <person name="Dijkshoorn L."/>
            <person name="Fani R."/>
        </authorList>
    </citation>
    <scope>NUCLEOTIDE SEQUENCE [LARGE SCALE GENOMIC DNA]</scope>
    <source>
        <strain evidence="2 3">LUH13518</strain>
    </source>
</reference>